<name>A0A0M9EPM8_FUSLA</name>
<reference evidence="1 2" key="1">
    <citation type="submission" date="2015-04" db="EMBL/GenBank/DDBJ databases">
        <title>The draft genome sequence of Fusarium langsethiae, a T-2/HT-2 mycotoxin producer.</title>
        <authorList>
            <person name="Lysoe E."/>
            <person name="Divon H.H."/>
            <person name="Terzi V."/>
            <person name="Orru L."/>
            <person name="Lamontanara A."/>
            <person name="Kolseth A.-K."/>
            <person name="Frandsen R.J."/>
            <person name="Nielsen K."/>
            <person name="Thrane U."/>
        </authorList>
    </citation>
    <scope>NUCLEOTIDE SEQUENCE [LARGE SCALE GENOMIC DNA]</scope>
    <source>
        <strain evidence="1 2">Fl201059</strain>
    </source>
</reference>
<dbReference type="Proteomes" id="UP000037904">
    <property type="component" value="Unassembled WGS sequence"/>
</dbReference>
<protein>
    <submittedName>
        <fullName evidence="1">Btb poz fold protein</fullName>
    </submittedName>
</protein>
<accession>A0A0M9EPM8</accession>
<dbReference type="EMBL" id="JXCE01000437">
    <property type="protein sequence ID" value="KPA37313.1"/>
    <property type="molecule type" value="Genomic_DNA"/>
</dbReference>
<proteinExistence type="predicted"/>
<evidence type="ECO:0000313" key="1">
    <source>
        <dbReference type="EMBL" id="KPA37313.1"/>
    </source>
</evidence>
<dbReference type="PANTHER" id="PTHR47843">
    <property type="entry name" value="BTB DOMAIN-CONTAINING PROTEIN-RELATED"/>
    <property type="match status" value="1"/>
</dbReference>
<gene>
    <name evidence="1" type="ORF">FLAG1_09871</name>
</gene>
<sequence>MEFQPFEQLLKTRPQKFVVGPNRVEYYVQPTLFFCSSTQLENLIHEAEATKGSVTWTDVDDHIFARFVQFLYTGAYADFNTADPTANTFKTPLDRSSPEELSKLFYKQTPGLQWGRKEGDDTSKLPYSLTTYSAAVKLCNPVCSLDLSRQHSSKRKFDTMASDSESLHHYPKRKEDFIQQFMNCYGVSANVGSVFNVQQDTQPTGSANEAILRDSVFIGHARMFIFAHRYEITSLVKHACTNLAQELSHWEVSVSAFVPVFAGLVHYIYNHAGSETSELQRLIARFAACVVEDVSSLQGWSSLLNEVPAFAADLIDEVTVRLR</sequence>
<dbReference type="AlphaFoldDB" id="A0A0M9EPM8"/>
<dbReference type="InterPro" id="IPR011333">
    <property type="entry name" value="SKP1/BTB/POZ_sf"/>
</dbReference>
<comment type="caution">
    <text evidence="1">The sequence shown here is derived from an EMBL/GenBank/DDBJ whole genome shotgun (WGS) entry which is preliminary data.</text>
</comment>
<dbReference type="PANTHER" id="PTHR47843:SF2">
    <property type="entry name" value="BTB DOMAIN-CONTAINING PROTEIN"/>
    <property type="match status" value="1"/>
</dbReference>
<keyword evidence="2" id="KW-1185">Reference proteome</keyword>
<organism evidence="1 2">
    <name type="scientific">Fusarium langsethiae</name>
    <dbReference type="NCBI Taxonomy" id="179993"/>
    <lineage>
        <taxon>Eukaryota</taxon>
        <taxon>Fungi</taxon>
        <taxon>Dikarya</taxon>
        <taxon>Ascomycota</taxon>
        <taxon>Pezizomycotina</taxon>
        <taxon>Sordariomycetes</taxon>
        <taxon>Hypocreomycetidae</taxon>
        <taxon>Hypocreales</taxon>
        <taxon>Nectriaceae</taxon>
        <taxon>Fusarium</taxon>
    </lineage>
</organism>
<dbReference type="Gene3D" id="3.30.710.10">
    <property type="entry name" value="Potassium Channel Kv1.1, Chain A"/>
    <property type="match status" value="1"/>
</dbReference>
<evidence type="ECO:0000313" key="2">
    <source>
        <dbReference type="Proteomes" id="UP000037904"/>
    </source>
</evidence>
<dbReference type="OrthoDB" id="9997739at2759"/>